<dbReference type="AlphaFoldDB" id="T1F391"/>
<keyword evidence="6" id="KW-1185">Reference proteome</keyword>
<dbReference type="STRING" id="6412.T1F391"/>
<reference evidence="4 6" key="2">
    <citation type="journal article" date="2013" name="Nature">
        <title>Insights into bilaterian evolution from three spiralian genomes.</title>
        <authorList>
            <person name="Simakov O."/>
            <person name="Marletaz F."/>
            <person name="Cho S.J."/>
            <person name="Edsinger-Gonzales E."/>
            <person name="Havlak P."/>
            <person name="Hellsten U."/>
            <person name="Kuo D.H."/>
            <person name="Larsson T."/>
            <person name="Lv J."/>
            <person name="Arendt D."/>
            <person name="Savage R."/>
            <person name="Osoegawa K."/>
            <person name="de Jong P."/>
            <person name="Grimwood J."/>
            <person name="Chapman J.A."/>
            <person name="Shapiro H."/>
            <person name="Aerts A."/>
            <person name="Otillar R.P."/>
            <person name="Terry A.Y."/>
            <person name="Boore J.L."/>
            <person name="Grigoriev I.V."/>
            <person name="Lindberg D.R."/>
            <person name="Seaver E.C."/>
            <person name="Weisblat D.A."/>
            <person name="Putnam N.H."/>
            <person name="Rokhsar D.S."/>
        </authorList>
    </citation>
    <scope>NUCLEOTIDE SEQUENCE</scope>
</reference>
<dbReference type="EnsemblMetazoa" id="HelroT170619">
    <property type="protein sequence ID" value="HelroP170619"/>
    <property type="gene ID" value="HelroG170619"/>
</dbReference>
<dbReference type="RefSeq" id="XP_009014668.1">
    <property type="nucleotide sequence ID" value="XM_009016420.1"/>
</dbReference>
<evidence type="ECO:0000259" key="3">
    <source>
        <dbReference type="PROSITE" id="PS51203"/>
    </source>
</evidence>
<reference evidence="5" key="3">
    <citation type="submission" date="2015-06" db="UniProtKB">
        <authorList>
            <consortium name="EnsemblMetazoa"/>
        </authorList>
    </citation>
    <scope>IDENTIFICATION</scope>
</reference>
<evidence type="ECO:0000256" key="2">
    <source>
        <dbReference type="SAM" id="MobiDB-lite"/>
    </source>
</evidence>
<dbReference type="OrthoDB" id="515366at2759"/>
<dbReference type="KEGG" id="hro:HELRODRAFT_170619"/>
<dbReference type="HOGENOM" id="CLU_047332_0_0_1"/>
<dbReference type="GO" id="GO:0006457">
    <property type="term" value="P:protein folding"/>
    <property type="evidence" value="ECO:0000318"/>
    <property type="project" value="GO_Central"/>
</dbReference>
<sequence>MSGDERYDAALIGILQNEGNVVNFLDVFYSFLFRKTDFFRIMLSPTDKYGFQAGVARKLILAGFKKYESMASELNARLKAQYEKSLAEESANMIAENVADEVEVVTSEETTPQQQVNQSENIKELPKIADPQPLGQEQSSSSAMEVSAEKEVLPSNTRDIAEVSSQSIMAVASTVTSTTTAATSQESNHADQVTSGENLASSEMSDTKNNPDNDPELEKLQKIYQANSESYNGAIRENYTWSQSILDLDIRVKVPAHIKKGRDVKVDIGRKHMKVSYVDQQLPKSSQLVALVDGELSWDVHKDEAFWSLVPGEHIHISLEKVRDRWWDSLLTTEPKISVRKIDAQRPITELDDESQAKIEEMMYNERQKQLGLPQSHEKNMHEMLKKAWDVEGSPFRGQPFDLSKVNISQGGSFGTGSM</sequence>
<dbReference type="PROSITE" id="PS51203">
    <property type="entry name" value="CS"/>
    <property type="match status" value="1"/>
</dbReference>
<dbReference type="EMBL" id="AMQM01003615">
    <property type="status" value="NOT_ANNOTATED_CDS"/>
    <property type="molecule type" value="Genomic_DNA"/>
</dbReference>
<dbReference type="PANTHER" id="PTHR12356">
    <property type="entry name" value="NUCLEAR MOVEMENT PROTEIN NUDC"/>
    <property type="match status" value="1"/>
</dbReference>
<evidence type="ECO:0000313" key="6">
    <source>
        <dbReference type="Proteomes" id="UP000015101"/>
    </source>
</evidence>
<proteinExistence type="predicted"/>
<dbReference type="Pfam" id="PF14050">
    <property type="entry name" value="Nudc_N"/>
    <property type="match status" value="1"/>
</dbReference>
<keyword evidence="1" id="KW-0597">Phosphoprotein</keyword>
<dbReference type="OMA" id="EINIEMP"/>
<feature type="region of interest" description="Disordered" evidence="2">
    <location>
        <begin position="130"/>
        <end position="155"/>
    </location>
</feature>
<feature type="compositionally biased region" description="Basic and acidic residues" evidence="2">
    <location>
        <begin position="205"/>
        <end position="215"/>
    </location>
</feature>
<dbReference type="Gene3D" id="2.60.40.790">
    <property type="match status" value="1"/>
</dbReference>
<protein>
    <recommendedName>
        <fullName evidence="3">CS domain-containing protein</fullName>
    </recommendedName>
</protein>
<dbReference type="InParanoid" id="T1F391"/>
<feature type="compositionally biased region" description="Low complexity" evidence="2">
    <location>
        <begin position="105"/>
        <end position="116"/>
    </location>
</feature>
<evidence type="ECO:0000256" key="1">
    <source>
        <dbReference type="ARBA" id="ARBA00022553"/>
    </source>
</evidence>
<dbReference type="FunCoup" id="T1F391">
    <property type="interactions" value="832"/>
</dbReference>
<dbReference type="GO" id="GO:0005737">
    <property type="term" value="C:cytoplasm"/>
    <property type="evidence" value="ECO:0000318"/>
    <property type="project" value="GO_Central"/>
</dbReference>
<organism evidence="5 6">
    <name type="scientific">Helobdella robusta</name>
    <name type="common">Californian leech</name>
    <dbReference type="NCBI Taxonomy" id="6412"/>
    <lineage>
        <taxon>Eukaryota</taxon>
        <taxon>Metazoa</taxon>
        <taxon>Spiralia</taxon>
        <taxon>Lophotrochozoa</taxon>
        <taxon>Annelida</taxon>
        <taxon>Clitellata</taxon>
        <taxon>Hirudinea</taxon>
        <taxon>Rhynchobdellida</taxon>
        <taxon>Glossiphoniidae</taxon>
        <taxon>Helobdella</taxon>
    </lineage>
</organism>
<feature type="region of interest" description="Disordered" evidence="2">
    <location>
        <begin position="179"/>
        <end position="215"/>
    </location>
</feature>
<accession>T1F391</accession>
<dbReference type="PANTHER" id="PTHR12356:SF19">
    <property type="entry name" value="NUDC DOMAIN-CONTAINING PROTEIN 3"/>
    <property type="match status" value="1"/>
</dbReference>
<evidence type="ECO:0000313" key="5">
    <source>
        <dbReference type="EnsemblMetazoa" id="HelroP170619"/>
    </source>
</evidence>
<evidence type="ECO:0000313" key="4">
    <source>
        <dbReference type="EMBL" id="ESO07290.1"/>
    </source>
</evidence>
<feature type="compositionally biased region" description="Polar residues" evidence="2">
    <location>
        <begin position="185"/>
        <end position="204"/>
    </location>
</feature>
<feature type="region of interest" description="Disordered" evidence="2">
    <location>
        <begin position="105"/>
        <end position="124"/>
    </location>
</feature>
<feature type="domain" description="CS" evidence="3">
    <location>
        <begin position="234"/>
        <end position="331"/>
    </location>
</feature>
<dbReference type="InterPro" id="IPR037898">
    <property type="entry name" value="NudC_fam"/>
</dbReference>
<dbReference type="eggNOG" id="KOG2265">
    <property type="taxonomic scope" value="Eukaryota"/>
</dbReference>
<dbReference type="Proteomes" id="UP000015101">
    <property type="component" value="Unassembled WGS sequence"/>
</dbReference>
<name>T1F391_HELRO</name>
<dbReference type="Pfam" id="PF04969">
    <property type="entry name" value="CS"/>
    <property type="match status" value="1"/>
</dbReference>
<dbReference type="EMBL" id="KB096222">
    <property type="protein sequence ID" value="ESO07290.1"/>
    <property type="molecule type" value="Genomic_DNA"/>
</dbReference>
<dbReference type="InterPro" id="IPR008978">
    <property type="entry name" value="HSP20-like_chaperone"/>
</dbReference>
<dbReference type="InterPro" id="IPR025934">
    <property type="entry name" value="NudC_N_dom"/>
</dbReference>
<dbReference type="CTD" id="20203290"/>
<dbReference type="InterPro" id="IPR007052">
    <property type="entry name" value="CS_dom"/>
</dbReference>
<gene>
    <name evidence="5" type="primary">20203290</name>
    <name evidence="4" type="ORF">HELRODRAFT_170619</name>
</gene>
<dbReference type="GO" id="GO:0051082">
    <property type="term" value="F:unfolded protein binding"/>
    <property type="evidence" value="ECO:0000318"/>
    <property type="project" value="GO_Central"/>
</dbReference>
<dbReference type="GeneID" id="20203290"/>
<feature type="compositionally biased region" description="Polar residues" evidence="2">
    <location>
        <begin position="135"/>
        <end position="144"/>
    </location>
</feature>
<dbReference type="CDD" id="cd06467">
    <property type="entry name" value="p23_NUDC_like"/>
    <property type="match status" value="1"/>
</dbReference>
<dbReference type="SUPFAM" id="SSF49764">
    <property type="entry name" value="HSP20-like chaperones"/>
    <property type="match status" value="1"/>
</dbReference>
<reference evidence="6" key="1">
    <citation type="submission" date="2012-12" db="EMBL/GenBank/DDBJ databases">
        <authorList>
            <person name="Hellsten U."/>
            <person name="Grimwood J."/>
            <person name="Chapman J.A."/>
            <person name="Shapiro H."/>
            <person name="Aerts A."/>
            <person name="Otillar R.P."/>
            <person name="Terry A.Y."/>
            <person name="Boore J.L."/>
            <person name="Simakov O."/>
            <person name="Marletaz F."/>
            <person name="Cho S.-J."/>
            <person name="Edsinger-Gonzales E."/>
            <person name="Havlak P."/>
            <person name="Kuo D.-H."/>
            <person name="Larsson T."/>
            <person name="Lv J."/>
            <person name="Arendt D."/>
            <person name="Savage R."/>
            <person name="Osoegawa K."/>
            <person name="de Jong P."/>
            <person name="Lindberg D.R."/>
            <person name="Seaver E.C."/>
            <person name="Weisblat D.A."/>
            <person name="Putnam N.H."/>
            <person name="Grigoriev I.V."/>
            <person name="Rokhsar D.S."/>
        </authorList>
    </citation>
    <scope>NUCLEOTIDE SEQUENCE</scope>
</reference>